<comment type="caution">
    <text evidence="1">The sequence shown here is derived from an EMBL/GenBank/DDBJ whole genome shotgun (WGS) entry which is preliminary data.</text>
</comment>
<dbReference type="AlphaFoldDB" id="A0A923PHP8"/>
<dbReference type="RefSeq" id="WP_187464947.1">
    <property type="nucleotide sequence ID" value="NZ_JACSIT010000038.1"/>
</dbReference>
<evidence type="ECO:0000313" key="2">
    <source>
        <dbReference type="Proteomes" id="UP000650081"/>
    </source>
</evidence>
<dbReference type="EMBL" id="JACSIT010000038">
    <property type="protein sequence ID" value="MBC6992810.1"/>
    <property type="molecule type" value="Genomic_DNA"/>
</dbReference>
<organism evidence="1 2">
    <name type="scientific">Neolewinella lacunae</name>
    <dbReference type="NCBI Taxonomy" id="1517758"/>
    <lineage>
        <taxon>Bacteria</taxon>
        <taxon>Pseudomonadati</taxon>
        <taxon>Bacteroidota</taxon>
        <taxon>Saprospiria</taxon>
        <taxon>Saprospirales</taxon>
        <taxon>Lewinellaceae</taxon>
        <taxon>Neolewinella</taxon>
    </lineage>
</organism>
<gene>
    <name evidence="1" type="ORF">H9S92_01425</name>
</gene>
<evidence type="ECO:0008006" key="3">
    <source>
        <dbReference type="Google" id="ProtNLM"/>
    </source>
</evidence>
<keyword evidence="2" id="KW-1185">Reference proteome</keyword>
<name>A0A923PHP8_9BACT</name>
<protein>
    <recommendedName>
        <fullName evidence="3">Transposase</fullName>
    </recommendedName>
</protein>
<accession>A0A923PHP8</accession>
<dbReference type="Proteomes" id="UP000650081">
    <property type="component" value="Unassembled WGS sequence"/>
</dbReference>
<proteinExistence type="predicted"/>
<sequence>MALSDKYINPLTDFGFKKLFGEEVNEKERELYEDSLKYYRDLKNVVDTAFEEGEVKGKIESKTEIAKGMKADGVPNEKIAQYTGLSTEEIENL</sequence>
<evidence type="ECO:0000313" key="1">
    <source>
        <dbReference type="EMBL" id="MBC6992810.1"/>
    </source>
</evidence>
<reference evidence="1" key="1">
    <citation type="submission" date="2020-08" db="EMBL/GenBank/DDBJ databases">
        <title>Lewinella bacteria from marine environments.</title>
        <authorList>
            <person name="Zhong Y."/>
        </authorList>
    </citation>
    <scope>NUCLEOTIDE SEQUENCE</scope>
    <source>
        <strain evidence="1">KCTC 42187</strain>
    </source>
</reference>